<feature type="region of interest" description="Disordered" evidence="1">
    <location>
        <begin position="1033"/>
        <end position="1230"/>
    </location>
</feature>
<feature type="region of interest" description="Disordered" evidence="1">
    <location>
        <begin position="783"/>
        <end position="1008"/>
    </location>
</feature>
<feature type="compositionally biased region" description="Low complexity" evidence="1">
    <location>
        <begin position="694"/>
        <end position="711"/>
    </location>
</feature>
<feature type="region of interest" description="Disordered" evidence="1">
    <location>
        <begin position="405"/>
        <end position="498"/>
    </location>
</feature>
<protein>
    <recommendedName>
        <fullName evidence="2">CARMIL C-terminal domain-containing protein</fullName>
    </recommendedName>
</protein>
<proteinExistence type="predicted"/>
<feature type="compositionally biased region" description="Basic and acidic residues" evidence="1">
    <location>
        <begin position="1062"/>
        <end position="1085"/>
    </location>
</feature>
<evidence type="ECO:0000256" key="1">
    <source>
        <dbReference type="SAM" id="MobiDB-lite"/>
    </source>
</evidence>
<feature type="compositionally biased region" description="Gly residues" evidence="1">
    <location>
        <begin position="616"/>
        <end position="625"/>
    </location>
</feature>
<feature type="compositionally biased region" description="Pro residues" evidence="1">
    <location>
        <begin position="900"/>
        <end position="924"/>
    </location>
</feature>
<evidence type="ECO:0000313" key="3">
    <source>
        <dbReference type="EMBL" id="KAK5902829.1"/>
    </source>
</evidence>
<dbReference type="InterPro" id="IPR032675">
    <property type="entry name" value="LRR_dom_sf"/>
</dbReference>
<accession>A0AAN8H7W4</accession>
<feature type="compositionally biased region" description="Basic and acidic residues" evidence="1">
    <location>
        <begin position="1210"/>
        <end position="1224"/>
    </location>
</feature>
<gene>
    <name evidence="3" type="ORF">CesoFtcFv8_008048</name>
</gene>
<dbReference type="EMBL" id="JAULUE010002051">
    <property type="protein sequence ID" value="KAK5902829.1"/>
    <property type="molecule type" value="Genomic_DNA"/>
</dbReference>
<dbReference type="PANTHER" id="PTHR24112:SF32">
    <property type="entry name" value="CAPPING PROTEIN, ARP2_3 AND MYOSIN-I LINKER PROTEIN 2"/>
    <property type="match status" value="1"/>
</dbReference>
<keyword evidence="4" id="KW-1185">Reference proteome</keyword>
<name>A0AAN8H7W4_9TELE</name>
<dbReference type="Gene3D" id="3.80.10.10">
    <property type="entry name" value="Ribonuclease Inhibitor"/>
    <property type="match status" value="1"/>
</dbReference>
<evidence type="ECO:0000259" key="2">
    <source>
        <dbReference type="Pfam" id="PF16000"/>
    </source>
</evidence>
<feature type="compositionally biased region" description="Basic and acidic residues" evidence="1">
    <location>
        <begin position="797"/>
        <end position="806"/>
    </location>
</feature>
<dbReference type="PANTHER" id="PTHR24112">
    <property type="entry name" value="LEUCINE-RICH REPEAT, ISOFORM F-RELATED"/>
    <property type="match status" value="1"/>
</dbReference>
<dbReference type="GO" id="GO:0030027">
    <property type="term" value="C:lamellipodium"/>
    <property type="evidence" value="ECO:0007669"/>
    <property type="project" value="TreeGrafter"/>
</dbReference>
<dbReference type="Pfam" id="PF16000">
    <property type="entry name" value="CARMIL_C"/>
    <property type="match status" value="2"/>
</dbReference>
<dbReference type="GO" id="GO:0034315">
    <property type="term" value="P:regulation of Arp2/3 complex-mediated actin nucleation"/>
    <property type="evidence" value="ECO:0007669"/>
    <property type="project" value="TreeGrafter"/>
</dbReference>
<feature type="domain" description="CARMIL C-terminal" evidence="2">
    <location>
        <begin position="438"/>
        <end position="522"/>
    </location>
</feature>
<feature type="compositionally biased region" description="Basic residues" evidence="1">
    <location>
        <begin position="997"/>
        <end position="1008"/>
    </location>
</feature>
<dbReference type="AlphaFoldDB" id="A0AAN8H7W4"/>
<feature type="compositionally biased region" description="Low complexity" evidence="1">
    <location>
        <begin position="427"/>
        <end position="437"/>
    </location>
</feature>
<feature type="region of interest" description="Disordered" evidence="1">
    <location>
        <begin position="610"/>
        <end position="718"/>
    </location>
</feature>
<dbReference type="SUPFAM" id="SSF52047">
    <property type="entry name" value="RNI-like"/>
    <property type="match status" value="1"/>
</dbReference>
<feature type="region of interest" description="Disordered" evidence="1">
    <location>
        <begin position="730"/>
        <end position="768"/>
    </location>
</feature>
<feature type="region of interest" description="Disordered" evidence="1">
    <location>
        <begin position="513"/>
        <end position="593"/>
    </location>
</feature>
<reference evidence="3 4" key="1">
    <citation type="journal article" date="2023" name="Mol. Biol. Evol.">
        <title>Genomics of Secondarily Temperate Adaptation in the Only Non-Antarctic Icefish.</title>
        <authorList>
            <person name="Rivera-Colon A.G."/>
            <person name="Rayamajhi N."/>
            <person name="Minhas B.F."/>
            <person name="Madrigal G."/>
            <person name="Bilyk K.T."/>
            <person name="Yoon V."/>
            <person name="Hune M."/>
            <person name="Gregory S."/>
            <person name="Cheng C.H.C."/>
            <person name="Catchen J.M."/>
        </authorList>
    </citation>
    <scope>NUCLEOTIDE SEQUENCE [LARGE SCALE GENOMIC DNA]</scope>
    <source>
        <strain evidence="3">JC2023a</strain>
    </source>
</reference>
<feature type="compositionally biased region" description="Basic and acidic residues" evidence="1">
    <location>
        <begin position="638"/>
        <end position="660"/>
    </location>
</feature>
<feature type="region of interest" description="Disordered" evidence="1">
    <location>
        <begin position="329"/>
        <end position="381"/>
    </location>
</feature>
<feature type="domain" description="CARMIL C-terminal" evidence="2">
    <location>
        <begin position="186"/>
        <end position="271"/>
    </location>
</feature>
<sequence>MLAKALLTNTTLRTLSWDRNNVTARGFQDVADALERNFTLQQVSGLADITQSYRCNPDRTEEALHKIQRCLDRNNQRQPDRGELQLCKAQPSEMQVQGLCLQLEDSLQRLNPCNPQEVQAEVLTAQEVLLNARESFKLLPTLYEEGRKAAPDGGLVNCILTDAAASLADEINRSIQGLAEGLMRGAEGTCPWVVQCSSVCEGLSECVSKRSRQTHTFLRSTLVENTGQIISNRLRELRQTLSVCLAESIMEQVQQDLIRAQDRVNILLEENVCTSLKMNIPELRLIDSDFPTDDYSPACWRDSFHSKSLRPAASIKSLLDADWEQQIRGGGAREEGGGGWCGVPLLSTATPMSVRSPSPSPSPPGMRGRRQREGEAAAALDAAAARGASFIPPTSPPLLRSISAAEEEAAGRGGLPRRQAPFPGCKPSPGSLLSSGPPASPMEPLPTQGQTLRHYTASRPRPRRTHTQPPFSRPQEPVLKVEPENEAPEGMGRVDEGVEEFFTKRIIPDYALKGRWEESIPAPATPPDSRSTPSASTPFSSSSDNITISPSTTVTSPSVPSTDTCFTSTDVPLLSTSSTPPSSVTPTTTLPTKNIKKKFGDFFAFKRARGGRAPKAGGGEGGGEGVKVKRTSIADLIRPLREAKERERDRDKGRGARSVEDANVCNDAATTEGTAAPGQHPAGDAKGTMAPAKTLTTTTPSSDTTPSFPNTATSPDLTTATLSNLTGEAVRLLPGPPSSPMVTSPLTEQERGGVQMKEMLGGSPFGERRLKVTKRSLREGKSQSLILLTGLEPEDKDDTHSKKHASESTSSFEQRLQVMLHRMGVAKTPPADTKTSQNKDEELRQTNSEGAILDKPVPPPTYMKPRTMSTSSDRTPLFTQNPPFTSTQSAPCRLNLPWQPSLPSPPRPLLPGGQPPPSSAPPPSSSAGRVQLRHIHDGRLSDTAAQNGSQERPPGVASALSPRKELLPSAPSAWRGPGTQERSEKAQSVTDESLPKTRQHLKPVLKRRAVSVHEDTLAMTQELKAVLQRSPIRFRGPRGDLPPCTEDPPCVEEAQRAQEAGHAGKREEKRKTVQDEEELKAERGRMGCGAETKPPPPGSACPSSTEASAARLFSPTAASDRPPPVLERLTHILQKPPVTPPSEQKSPSPRFPQTLEKRLLSPPSQEKTPGTISAISESQENPRVSPLSLKKKSPGTAPPPEEGRTSTQEELSKQHTVKAADQRTEPPLSE</sequence>
<dbReference type="InterPro" id="IPR051279">
    <property type="entry name" value="PP1-Reg/Actin-Interact_Protein"/>
</dbReference>
<dbReference type="Proteomes" id="UP001335648">
    <property type="component" value="Unassembled WGS sequence"/>
</dbReference>
<feature type="compositionally biased region" description="Polar residues" evidence="1">
    <location>
        <begin position="1162"/>
        <end position="1182"/>
    </location>
</feature>
<feature type="compositionally biased region" description="Low complexity" evidence="1">
    <location>
        <begin position="529"/>
        <end position="592"/>
    </location>
</feature>
<dbReference type="GO" id="GO:0005886">
    <property type="term" value="C:plasma membrane"/>
    <property type="evidence" value="ECO:0007669"/>
    <property type="project" value="TreeGrafter"/>
</dbReference>
<evidence type="ECO:0000313" key="4">
    <source>
        <dbReference type="Proteomes" id="UP001335648"/>
    </source>
</evidence>
<dbReference type="InterPro" id="IPR031943">
    <property type="entry name" value="CARMIL_C"/>
</dbReference>
<dbReference type="GO" id="GO:0016477">
    <property type="term" value="P:cell migration"/>
    <property type="evidence" value="ECO:0007669"/>
    <property type="project" value="TreeGrafter"/>
</dbReference>
<feature type="compositionally biased region" description="Polar residues" evidence="1">
    <location>
        <begin position="867"/>
        <end position="890"/>
    </location>
</feature>
<comment type="caution">
    <text evidence="3">The sequence shown here is derived from an EMBL/GenBank/DDBJ whole genome shotgun (WGS) entry which is preliminary data.</text>
</comment>
<organism evidence="3 4">
    <name type="scientific">Champsocephalus esox</name>
    <name type="common">pike icefish</name>
    <dbReference type="NCBI Taxonomy" id="159716"/>
    <lineage>
        <taxon>Eukaryota</taxon>
        <taxon>Metazoa</taxon>
        <taxon>Chordata</taxon>
        <taxon>Craniata</taxon>
        <taxon>Vertebrata</taxon>
        <taxon>Euteleostomi</taxon>
        <taxon>Actinopterygii</taxon>
        <taxon>Neopterygii</taxon>
        <taxon>Teleostei</taxon>
        <taxon>Neoteleostei</taxon>
        <taxon>Acanthomorphata</taxon>
        <taxon>Eupercaria</taxon>
        <taxon>Perciformes</taxon>
        <taxon>Notothenioidei</taxon>
        <taxon>Channichthyidae</taxon>
        <taxon>Champsocephalus</taxon>
    </lineage>
</organism>